<accession>A0ABR6NFN8</accession>
<organism evidence="1 2">
    <name type="scientific">Sphingobium lignivorans</name>
    <dbReference type="NCBI Taxonomy" id="2735886"/>
    <lineage>
        <taxon>Bacteria</taxon>
        <taxon>Pseudomonadati</taxon>
        <taxon>Pseudomonadota</taxon>
        <taxon>Alphaproteobacteria</taxon>
        <taxon>Sphingomonadales</taxon>
        <taxon>Sphingomonadaceae</taxon>
        <taxon>Sphingobium</taxon>
    </lineage>
</organism>
<comment type="caution">
    <text evidence="1">The sequence shown here is derived from an EMBL/GenBank/DDBJ whole genome shotgun (WGS) entry which is preliminary data.</text>
</comment>
<protein>
    <submittedName>
        <fullName evidence="1">Uncharacterized protein</fullName>
    </submittedName>
</protein>
<keyword evidence="2" id="KW-1185">Reference proteome</keyword>
<gene>
    <name evidence="1" type="ORF">HNP60_002077</name>
</gene>
<dbReference type="EMBL" id="JACHKA010000001">
    <property type="protein sequence ID" value="MBB5986103.1"/>
    <property type="molecule type" value="Genomic_DNA"/>
</dbReference>
<reference evidence="1 2" key="1">
    <citation type="submission" date="2020-08" db="EMBL/GenBank/DDBJ databases">
        <title>Exploring microbial biodiversity for novel pathways involved in the catabolism of aromatic compounds derived from lignin.</title>
        <authorList>
            <person name="Elkins J."/>
        </authorList>
    </citation>
    <scope>NUCLEOTIDE SEQUENCE [LARGE SCALE GENOMIC DNA]</scope>
    <source>
        <strain evidence="1 2">B1D3A</strain>
    </source>
</reference>
<evidence type="ECO:0000313" key="1">
    <source>
        <dbReference type="EMBL" id="MBB5986103.1"/>
    </source>
</evidence>
<dbReference type="Proteomes" id="UP001138540">
    <property type="component" value="Unassembled WGS sequence"/>
</dbReference>
<name>A0ABR6NFN8_9SPHN</name>
<sequence length="79" mass="8460">METLRASTEAFLAQLAPEARRGVANGEVSDDSGEALVYQLLNDKAVREDQLSGDIPRMIGEYAAARANAVVFTADFGTQ</sequence>
<proteinExistence type="predicted"/>
<evidence type="ECO:0000313" key="2">
    <source>
        <dbReference type="Proteomes" id="UP001138540"/>
    </source>
</evidence>